<sequence>VPTETTTYTVTGTDANGCENTAEVTVTVTPKTDPTFDPVVVCADAILTPLPTTSNNGITGTWSPALDINTTNYEFTPDAGQCANTTSLTIIVNPVPEPVISGPTNYCLSAGAVTLDAGAGFASYLWSPGGETTQTITALEGSYTVTVTNDFGCSVTSNVFEVSDNDTDAPVLEAVMPETGANCLLGNSFVWTVDASDTNLYSLEIDHSLEATVPEFTVYASASDPYGGNEADFAALGATVTYDGTLQQWTIDFGEMVTDLFIANGGITLYTVLKDCAGNELGSMSPTTP</sequence>
<evidence type="ECO:0008006" key="4">
    <source>
        <dbReference type="Google" id="ProtNLM"/>
    </source>
</evidence>
<accession>A0ABS3T5S2</accession>
<protein>
    <recommendedName>
        <fullName evidence="4">HYR domain-containing protein</fullName>
    </recommendedName>
</protein>
<evidence type="ECO:0000313" key="3">
    <source>
        <dbReference type="Proteomes" id="UP000676776"/>
    </source>
</evidence>
<evidence type="ECO:0000313" key="2">
    <source>
        <dbReference type="EMBL" id="MBO3118088.1"/>
    </source>
</evidence>
<proteinExistence type="predicted"/>
<feature type="non-terminal residue" evidence="2">
    <location>
        <position position="289"/>
    </location>
</feature>
<dbReference type="InterPro" id="IPR014755">
    <property type="entry name" value="Cu-Rt/internalin_Ig-like"/>
</dbReference>
<comment type="caution">
    <text evidence="2">The sequence shown here is derived from an EMBL/GenBank/DDBJ whole genome shotgun (WGS) entry which is preliminary data.</text>
</comment>
<dbReference type="Gene3D" id="2.60.40.1220">
    <property type="match status" value="1"/>
</dbReference>
<name>A0ABS3T5S2_9FLAO</name>
<dbReference type="Proteomes" id="UP000676776">
    <property type="component" value="Unassembled WGS sequence"/>
</dbReference>
<organism evidence="2 3">
    <name type="scientific">Winogradskyella pelagia</name>
    <dbReference type="NCBI Taxonomy" id="2819984"/>
    <lineage>
        <taxon>Bacteria</taxon>
        <taxon>Pseudomonadati</taxon>
        <taxon>Bacteroidota</taxon>
        <taxon>Flavobacteriia</taxon>
        <taxon>Flavobacteriales</taxon>
        <taxon>Flavobacteriaceae</taxon>
        <taxon>Winogradskyella</taxon>
    </lineage>
</organism>
<evidence type="ECO:0000256" key="1">
    <source>
        <dbReference type="ARBA" id="ARBA00022729"/>
    </source>
</evidence>
<gene>
    <name evidence="2" type="ORF">J4050_15150</name>
</gene>
<keyword evidence="3" id="KW-1185">Reference proteome</keyword>
<reference evidence="2 3" key="1">
    <citation type="submission" date="2021-03" db="EMBL/GenBank/DDBJ databases">
        <title>Winogradskyella sp. nov., isolated from costal sediment.</title>
        <authorList>
            <person name="Gao C."/>
        </authorList>
    </citation>
    <scope>NUCLEOTIDE SEQUENCE [LARGE SCALE GENOMIC DNA]</scope>
    <source>
        <strain evidence="2 3">DF17</strain>
    </source>
</reference>
<feature type="non-terminal residue" evidence="2">
    <location>
        <position position="1"/>
    </location>
</feature>
<dbReference type="Gene3D" id="2.60.40.10">
    <property type="entry name" value="Immunoglobulins"/>
    <property type="match status" value="1"/>
</dbReference>
<dbReference type="EMBL" id="JAGEVF010000039">
    <property type="protein sequence ID" value="MBO3118088.1"/>
    <property type="molecule type" value="Genomic_DNA"/>
</dbReference>
<keyword evidence="1" id="KW-0732">Signal</keyword>
<dbReference type="InterPro" id="IPR013783">
    <property type="entry name" value="Ig-like_fold"/>
</dbReference>